<dbReference type="RefSeq" id="WP_075061026.1">
    <property type="nucleotide sequence ID" value="NZ_LGCL01000002.1"/>
</dbReference>
<dbReference type="InterPro" id="IPR051677">
    <property type="entry name" value="AfsR-DnrI-RedD_regulator"/>
</dbReference>
<reference evidence="4 5" key="1">
    <citation type="submission" date="2015-07" db="EMBL/GenBank/DDBJ databases">
        <title>Genome sequence of Ornatilinea apprima DSM 23815.</title>
        <authorList>
            <person name="Hemp J."/>
            <person name="Ward L.M."/>
            <person name="Pace L.A."/>
            <person name="Fischer W.W."/>
        </authorList>
    </citation>
    <scope>NUCLEOTIDE SEQUENCE [LARGE SCALE GENOMIC DNA]</scope>
    <source>
        <strain evidence="4 5">P3M-1</strain>
    </source>
</reference>
<dbReference type="SUPFAM" id="SSF48452">
    <property type="entry name" value="TPR-like"/>
    <property type="match status" value="2"/>
</dbReference>
<dbReference type="OrthoDB" id="5509004at2"/>
<protein>
    <recommendedName>
        <fullName evidence="3">Bacterial transcriptional activator domain-containing protein</fullName>
    </recommendedName>
</protein>
<evidence type="ECO:0000259" key="3">
    <source>
        <dbReference type="SMART" id="SM01043"/>
    </source>
</evidence>
<dbReference type="Gene3D" id="1.10.10.10">
    <property type="entry name" value="Winged helix-like DNA-binding domain superfamily/Winged helix DNA-binding domain"/>
    <property type="match status" value="1"/>
</dbReference>
<evidence type="ECO:0000256" key="2">
    <source>
        <dbReference type="ARBA" id="ARBA00023163"/>
    </source>
</evidence>
<dbReference type="InterPro" id="IPR027417">
    <property type="entry name" value="P-loop_NTPase"/>
</dbReference>
<proteinExistence type="predicted"/>
<dbReference type="AlphaFoldDB" id="A0A0P6Y6M6"/>
<keyword evidence="2" id="KW-0804">Transcription</keyword>
<dbReference type="PANTHER" id="PTHR35807">
    <property type="entry name" value="TRANSCRIPTIONAL REGULATOR REDD-RELATED"/>
    <property type="match status" value="1"/>
</dbReference>
<dbReference type="SMART" id="SM01043">
    <property type="entry name" value="BTAD"/>
    <property type="match status" value="1"/>
</dbReference>
<dbReference type="InterPro" id="IPR041664">
    <property type="entry name" value="AAA_16"/>
</dbReference>
<dbReference type="Pfam" id="PF13191">
    <property type="entry name" value="AAA_16"/>
    <property type="match status" value="1"/>
</dbReference>
<dbReference type="SUPFAM" id="SSF52540">
    <property type="entry name" value="P-loop containing nucleoside triphosphate hydrolases"/>
    <property type="match status" value="1"/>
</dbReference>
<evidence type="ECO:0000313" key="5">
    <source>
        <dbReference type="Proteomes" id="UP000050417"/>
    </source>
</evidence>
<feature type="domain" description="Bacterial transcriptional activator" evidence="3">
    <location>
        <begin position="104"/>
        <end position="262"/>
    </location>
</feature>
<dbReference type="PANTHER" id="PTHR35807:SF1">
    <property type="entry name" value="TRANSCRIPTIONAL REGULATOR REDD"/>
    <property type="match status" value="1"/>
</dbReference>
<dbReference type="InterPro" id="IPR036388">
    <property type="entry name" value="WH-like_DNA-bd_sf"/>
</dbReference>
<dbReference type="EMBL" id="LGCL01000002">
    <property type="protein sequence ID" value="KPL81080.1"/>
    <property type="molecule type" value="Genomic_DNA"/>
</dbReference>
<comment type="caution">
    <text evidence="4">The sequence shown here is derived from an EMBL/GenBank/DDBJ whole genome shotgun (WGS) entry which is preliminary data.</text>
</comment>
<dbReference type="STRING" id="1134406.ADN00_00690"/>
<evidence type="ECO:0000256" key="1">
    <source>
        <dbReference type="ARBA" id="ARBA00023015"/>
    </source>
</evidence>
<dbReference type="Gene3D" id="1.25.40.10">
    <property type="entry name" value="Tetratricopeptide repeat domain"/>
    <property type="match status" value="2"/>
</dbReference>
<dbReference type="Pfam" id="PF03704">
    <property type="entry name" value="BTAD"/>
    <property type="match status" value="1"/>
</dbReference>
<name>A0A0P6Y6M6_9CHLR</name>
<dbReference type="InterPro" id="IPR005158">
    <property type="entry name" value="BTAD"/>
</dbReference>
<dbReference type="InterPro" id="IPR011990">
    <property type="entry name" value="TPR-like_helical_dom_sf"/>
</dbReference>
<dbReference type="PATRIC" id="fig|1134406.4.peg.3534"/>
<evidence type="ECO:0000313" key="4">
    <source>
        <dbReference type="EMBL" id="KPL81080.1"/>
    </source>
</evidence>
<dbReference type="GO" id="GO:0006355">
    <property type="term" value="P:regulation of DNA-templated transcription"/>
    <property type="evidence" value="ECO:0007669"/>
    <property type="project" value="InterPro"/>
</dbReference>
<keyword evidence="5" id="KW-1185">Reference proteome</keyword>
<dbReference type="Gene3D" id="3.40.50.300">
    <property type="entry name" value="P-loop containing nucleotide triphosphate hydrolases"/>
    <property type="match status" value="1"/>
</dbReference>
<dbReference type="SUPFAM" id="SSF46894">
    <property type="entry name" value="C-terminal effector domain of the bipartite response regulators"/>
    <property type="match status" value="1"/>
</dbReference>
<dbReference type="Proteomes" id="UP000050417">
    <property type="component" value="Unassembled WGS sequence"/>
</dbReference>
<accession>A0A0P6Y6M6</accession>
<gene>
    <name evidence="4" type="ORF">ADN00_00690</name>
</gene>
<keyword evidence="1" id="KW-0805">Transcription regulation</keyword>
<sequence>MSHLVLKLLGPFQATLDGQAANGLNSDLLRALLAYLAVESKREHPRVQLAALLWPERSDQEAHNSLRFALSKLRSALGDRRAESPFLLVTRTHVQFNQACDHWLDVNEFERSSIGQSPIFIASGPPGGVNNNKAEIERVIAAVELYRGPFLEGLSIADSPAFEEWMLLKGEEIQRSQLALLDHLTVFQMRAGETGQAARWARKQLELEPYREPAHRQLMLALALGGERSAALAHYETCRRLLANQLGCEPEDETQALYVQIRDGSLTPIQPGLLTLAESHKAVPAMAESGRAGAAPVAAFVSRQGELAKLNGLLEGALAGRGGVALIAGEAGTGKTALLDAFSRQAGLAYPDLIALRGRCSAHGGAGDPYLPFREILQTLAGDVESKRAGGTLSPEQARRVWEALPAVGAALAEHGPDLIDRFVPGEALLQRLESFSAPGTAARWPKRLRELSARSAGRAATSQPDLFAQLTQVLHTLSLRFPLLLAIDDLQWADGGTLALLFHLGRRLAGSRILLTCAFRPVEPAGPGEPAPKLGMETVVRELRRDWGDVLVDLERADGRAFVEALIDSEPNNLGAEFRHKLYDHTGGNPLFTVELLHSFESQGMLAKDAVGRWVEAPGLDWNYCPPQVEAVIAGHLAGLPDEDLELLQAASVQGEQFVAEVTAHILGRGEEAVLKRLSGPLRRQHRLVEAVSLERLAVSGQRLSSYRFRHALLQRGAYNSLDTVRKAQLHEATGVTLAAIYAAEGERPQSLAPALAWHYEAAGLALPAARALHEAGVQAARLSAFREALQLFDHGLALLSDAPVSTERVEIERLLGAARLGPQRNLGGVGSDELEDAFRRASEAGVGDAPGRPGLQMLLSKGELLTAKGHFQEALAAAERLLQLATQSGDEAFIALAHWRFGHILNSMGNSLEAEKHFNWILSWITPQRRTELRAMVGLNLTANTLIISAIDQWFLGYPEQALRRSTQALTGALEEGDRYAQAFASAVGCIVLFLLRRDTAALQERSELCYQVCQQYGFAMWQPFAEVFLGCLAAMRGEEIAGIEKIQRAIAGWQARGMAIGTDSLVVVLADSCLAAARRMGDDAPSSGLLELGLAAIQSVLGPDVPCGQSYQPELYRLQGELLLERDGLAAAGEAQECFRQSLQLAQEVGAFGWQLRTAMSLVRLKIRQGEDYAEEQAEARTFLKEVFGRFTEGFEFPDMQEAAALIGKIEVA</sequence>
<organism evidence="4 5">
    <name type="scientific">Ornatilinea apprima</name>
    <dbReference type="NCBI Taxonomy" id="1134406"/>
    <lineage>
        <taxon>Bacteria</taxon>
        <taxon>Bacillati</taxon>
        <taxon>Chloroflexota</taxon>
        <taxon>Anaerolineae</taxon>
        <taxon>Anaerolineales</taxon>
        <taxon>Anaerolineaceae</taxon>
        <taxon>Ornatilinea</taxon>
    </lineage>
</organism>
<dbReference type="InterPro" id="IPR016032">
    <property type="entry name" value="Sig_transdc_resp-reg_C-effctor"/>
</dbReference>
<dbReference type="GO" id="GO:0003677">
    <property type="term" value="F:DNA binding"/>
    <property type="evidence" value="ECO:0007669"/>
    <property type="project" value="InterPro"/>
</dbReference>